<evidence type="ECO:0000313" key="1">
    <source>
        <dbReference type="EMBL" id="MPN56481.1"/>
    </source>
</evidence>
<accession>A0A645IYS3</accession>
<reference evidence="1" key="1">
    <citation type="submission" date="2019-08" db="EMBL/GenBank/DDBJ databases">
        <authorList>
            <person name="Kucharzyk K."/>
            <person name="Murdoch R.W."/>
            <person name="Higgins S."/>
            <person name="Loffler F."/>
        </authorList>
    </citation>
    <scope>NUCLEOTIDE SEQUENCE</scope>
</reference>
<protein>
    <submittedName>
        <fullName evidence="1">Uncharacterized protein</fullName>
    </submittedName>
</protein>
<proteinExistence type="predicted"/>
<gene>
    <name evidence="1" type="ORF">SDC9_204171</name>
</gene>
<organism evidence="1">
    <name type="scientific">bioreactor metagenome</name>
    <dbReference type="NCBI Taxonomy" id="1076179"/>
    <lineage>
        <taxon>unclassified sequences</taxon>
        <taxon>metagenomes</taxon>
        <taxon>ecological metagenomes</taxon>
    </lineage>
</organism>
<dbReference type="AlphaFoldDB" id="A0A645IYS3"/>
<comment type="caution">
    <text evidence="1">The sequence shown here is derived from an EMBL/GenBank/DDBJ whole genome shotgun (WGS) entry which is preliminary data.</text>
</comment>
<dbReference type="EMBL" id="VSSQ01126861">
    <property type="protein sequence ID" value="MPN56481.1"/>
    <property type="molecule type" value="Genomic_DNA"/>
</dbReference>
<name>A0A645IYS3_9ZZZZ</name>
<sequence length="125" mass="14298">MIARHKIAGEAARQRVDELDRVRIDSVLVVDVTQQQHDGRGCLLQRRQQVALFFAVLRAVQVADDRDANFIVNSRVRNLVIPRDDSRLCAPVEQREHRGNGGEKHAGTPRMPLFRGRCRGNDWFC</sequence>